<gene>
    <name evidence="3" type="ORF">IAA96_07170</name>
</gene>
<comment type="caution">
    <text evidence="3">The sequence shown here is derived from an EMBL/GenBank/DDBJ whole genome shotgun (WGS) entry which is preliminary data.</text>
</comment>
<dbReference type="Gene3D" id="3.90.550.10">
    <property type="entry name" value="Spore Coat Polysaccharide Biosynthesis Protein SpsA, Chain A"/>
    <property type="match status" value="1"/>
</dbReference>
<dbReference type="Proteomes" id="UP000823616">
    <property type="component" value="Unassembled WGS sequence"/>
</dbReference>
<evidence type="ECO:0000256" key="2">
    <source>
        <dbReference type="ARBA" id="ARBA00022695"/>
    </source>
</evidence>
<dbReference type="SUPFAM" id="SSF53448">
    <property type="entry name" value="Nucleotide-diphospho-sugar transferases"/>
    <property type="match status" value="1"/>
</dbReference>
<keyword evidence="2 3" id="KW-0548">Nucleotidyltransferase</keyword>
<name>A0A9D9HGS9_9SPIR</name>
<dbReference type="PANTHER" id="PTHR32125">
    <property type="entry name" value="2-C-METHYL-D-ERYTHRITOL 4-PHOSPHATE CYTIDYLYLTRANSFERASE, CHLOROPLASTIC"/>
    <property type="match status" value="1"/>
</dbReference>
<dbReference type="InterPro" id="IPR050088">
    <property type="entry name" value="IspD/TarI_cytidylyltransf_bact"/>
</dbReference>
<dbReference type="Pfam" id="PF01128">
    <property type="entry name" value="IspD"/>
    <property type="match status" value="1"/>
</dbReference>
<dbReference type="InterPro" id="IPR029044">
    <property type="entry name" value="Nucleotide-diphossugar_trans"/>
</dbReference>
<reference evidence="3" key="1">
    <citation type="submission" date="2020-10" db="EMBL/GenBank/DDBJ databases">
        <authorList>
            <person name="Gilroy R."/>
        </authorList>
    </citation>
    <scope>NUCLEOTIDE SEQUENCE</scope>
    <source>
        <strain evidence="3">B3-4054</strain>
    </source>
</reference>
<evidence type="ECO:0000313" key="4">
    <source>
        <dbReference type="Proteomes" id="UP000823616"/>
    </source>
</evidence>
<dbReference type="GO" id="GO:0050518">
    <property type="term" value="F:2-C-methyl-D-erythritol 4-phosphate cytidylyltransferase activity"/>
    <property type="evidence" value="ECO:0007669"/>
    <property type="project" value="TreeGrafter"/>
</dbReference>
<evidence type="ECO:0000313" key="3">
    <source>
        <dbReference type="EMBL" id="MBO8450871.1"/>
    </source>
</evidence>
<dbReference type="AlphaFoldDB" id="A0A9D9HGS9"/>
<evidence type="ECO:0000256" key="1">
    <source>
        <dbReference type="ARBA" id="ARBA00022679"/>
    </source>
</evidence>
<dbReference type="EMBL" id="JADIMS010000134">
    <property type="protein sequence ID" value="MBO8450871.1"/>
    <property type="molecule type" value="Genomic_DNA"/>
</dbReference>
<proteinExistence type="predicted"/>
<accession>A0A9D9HGS9</accession>
<dbReference type="InterPro" id="IPR034683">
    <property type="entry name" value="IspD/TarI"/>
</dbReference>
<keyword evidence="1" id="KW-0808">Transferase</keyword>
<organism evidence="3 4">
    <name type="scientific">Candidatus Avitreponema avistercoris</name>
    <dbReference type="NCBI Taxonomy" id="2840705"/>
    <lineage>
        <taxon>Bacteria</taxon>
        <taxon>Pseudomonadati</taxon>
        <taxon>Spirochaetota</taxon>
        <taxon>Spirochaetia</taxon>
        <taxon>Spirochaetales</taxon>
        <taxon>Candidatus Avitreponema</taxon>
    </lineage>
</organism>
<dbReference type="CDD" id="cd02516">
    <property type="entry name" value="CDP-ME_synthetase"/>
    <property type="match status" value="1"/>
</dbReference>
<sequence length="253" mass="28100">MKNIAVLLAAGKGSRFGGLVPKQFLSLLGKPVFLYSALVFERHPAIDGYYIVADRDAFPFIEKTAKKYRLRKMIGLIQGGKTRTQSSLAALSAMEPADRNEAGNQNILFHDAARPLLTEKILSACLEKLRSFPAVTAAVHSINTIFLSDGSGTVAACPPRPSMMIVQTPQGFRRDIIEKAYSLAVKSEENAQEENDGRYFGTDDCAVVFRHLPDVRIAFSEGAETNIKLTYREDIFLAEKFLRMQRRSRGNPK</sequence>
<dbReference type="PANTHER" id="PTHR32125:SF4">
    <property type="entry name" value="2-C-METHYL-D-ERYTHRITOL 4-PHOSPHATE CYTIDYLYLTRANSFERASE, CHLOROPLASTIC"/>
    <property type="match status" value="1"/>
</dbReference>
<protein>
    <submittedName>
        <fullName evidence="3">2-C-methyl-D-erythritol 4-phosphate cytidylyltransferase</fullName>
    </submittedName>
</protein>
<reference evidence="3" key="2">
    <citation type="journal article" date="2021" name="PeerJ">
        <title>Extensive microbial diversity within the chicken gut microbiome revealed by metagenomics and culture.</title>
        <authorList>
            <person name="Gilroy R."/>
            <person name="Ravi A."/>
            <person name="Getino M."/>
            <person name="Pursley I."/>
            <person name="Horton D.L."/>
            <person name="Alikhan N.F."/>
            <person name="Baker D."/>
            <person name="Gharbi K."/>
            <person name="Hall N."/>
            <person name="Watson M."/>
            <person name="Adriaenssens E.M."/>
            <person name="Foster-Nyarko E."/>
            <person name="Jarju S."/>
            <person name="Secka A."/>
            <person name="Antonio M."/>
            <person name="Oren A."/>
            <person name="Chaudhuri R.R."/>
            <person name="La Ragione R."/>
            <person name="Hildebrand F."/>
            <person name="Pallen M.J."/>
        </authorList>
    </citation>
    <scope>NUCLEOTIDE SEQUENCE</scope>
    <source>
        <strain evidence="3">B3-4054</strain>
    </source>
</reference>